<protein>
    <submittedName>
        <fullName evidence="1">Uncharacterized protein</fullName>
    </submittedName>
</protein>
<reference evidence="1 2" key="1">
    <citation type="submission" date="2017-06" db="EMBL/GenBank/DDBJ databases">
        <authorList>
            <person name="Kim H.J."/>
            <person name="Triplett B.A."/>
        </authorList>
    </citation>
    <scope>NUCLEOTIDE SEQUENCE [LARGE SCALE GENOMIC DNA]</scope>
    <source>
        <strain evidence="1 2">DS15</strain>
    </source>
</reference>
<dbReference type="Proteomes" id="UP000198339">
    <property type="component" value="Unassembled WGS sequence"/>
</dbReference>
<dbReference type="AlphaFoldDB" id="A0A239KMB0"/>
<proteinExistence type="predicted"/>
<keyword evidence="2" id="KW-1185">Reference proteome</keyword>
<sequence length="137" mass="14916">MDIANLNKKADLSEGEWIDDIPDMEGVRFKVRSTNYKPFRVATAGLARRSGKKLRTDEGVVNYSITAGKALAEHILLDWDGVTEGGKPLKFDGKKALAILTADDDFGIGETFRRGVEYAGDQVADRVAKKAEEAAGN</sequence>
<organism evidence="1 2">
    <name type="scientific">Sphingopyxis indica</name>
    <dbReference type="NCBI Taxonomy" id="436663"/>
    <lineage>
        <taxon>Bacteria</taxon>
        <taxon>Pseudomonadati</taxon>
        <taxon>Pseudomonadota</taxon>
        <taxon>Alphaproteobacteria</taxon>
        <taxon>Sphingomonadales</taxon>
        <taxon>Sphingomonadaceae</taxon>
        <taxon>Sphingopyxis</taxon>
    </lineage>
</organism>
<evidence type="ECO:0000313" key="1">
    <source>
        <dbReference type="EMBL" id="SNT19537.1"/>
    </source>
</evidence>
<dbReference type="OrthoDB" id="8266310at2"/>
<name>A0A239KMB0_9SPHN</name>
<accession>A0A239KMB0</accession>
<dbReference type="EMBL" id="FZPA01000015">
    <property type="protein sequence ID" value="SNT19537.1"/>
    <property type="molecule type" value="Genomic_DNA"/>
</dbReference>
<dbReference type="RefSeq" id="WP_089217072.1">
    <property type="nucleotide sequence ID" value="NZ_FZPA01000015.1"/>
</dbReference>
<gene>
    <name evidence="1" type="ORF">SAMN06295955_11559</name>
</gene>
<evidence type="ECO:0000313" key="2">
    <source>
        <dbReference type="Proteomes" id="UP000198339"/>
    </source>
</evidence>